<protein>
    <recommendedName>
        <fullName evidence="9">Acetylglutamate kinase</fullName>
        <ecNumber evidence="9">2.7.2.8</ecNumber>
    </recommendedName>
    <alternativeName>
        <fullName evidence="9">N-acetyl-L-glutamate 5-phosphotransferase</fullName>
    </alternativeName>
    <alternativeName>
        <fullName evidence="9">NAG kinase</fullName>
        <shortName evidence="9">NAGK</shortName>
    </alternativeName>
</protein>
<organism evidence="11 12">
    <name type="scientific">Lederbergia ruris</name>
    <dbReference type="NCBI Taxonomy" id="217495"/>
    <lineage>
        <taxon>Bacteria</taxon>
        <taxon>Bacillati</taxon>
        <taxon>Bacillota</taxon>
        <taxon>Bacilli</taxon>
        <taxon>Bacillales</taxon>
        <taxon>Bacillaceae</taxon>
        <taxon>Lederbergia</taxon>
    </lineage>
</organism>
<feature type="binding site" evidence="9">
    <location>
        <position position="157"/>
    </location>
    <ligand>
        <name>substrate</name>
    </ligand>
</feature>
<dbReference type="Gene3D" id="3.40.1160.10">
    <property type="entry name" value="Acetylglutamate kinase-like"/>
    <property type="match status" value="1"/>
</dbReference>
<dbReference type="CDD" id="cd04238">
    <property type="entry name" value="AAK_NAGK-like"/>
    <property type="match status" value="1"/>
</dbReference>
<evidence type="ECO:0000256" key="6">
    <source>
        <dbReference type="ARBA" id="ARBA00022777"/>
    </source>
</evidence>
<accession>A0ABQ4KP44</accession>
<evidence type="ECO:0000256" key="2">
    <source>
        <dbReference type="ARBA" id="ARBA00022571"/>
    </source>
</evidence>
<dbReference type="PIRSF" id="PIRSF000728">
    <property type="entry name" value="NAGK"/>
    <property type="match status" value="1"/>
</dbReference>
<comment type="subcellular location">
    <subcellularLocation>
        <location evidence="9">Cytoplasm</location>
    </subcellularLocation>
</comment>
<feature type="site" description="Transition state stabilizer" evidence="9">
    <location>
        <position position="8"/>
    </location>
</feature>
<keyword evidence="4 9" id="KW-0808">Transferase</keyword>
<evidence type="ECO:0000256" key="7">
    <source>
        <dbReference type="ARBA" id="ARBA00022840"/>
    </source>
</evidence>
<dbReference type="NCBIfam" id="TIGR00761">
    <property type="entry name" value="argB"/>
    <property type="match status" value="1"/>
</dbReference>
<evidence type="ECO:0000256" key="3">
    <source>
        <dbReference type="ARBA" id="ARBA00022605"/>
    </source>
</evidence>
<comment type="caution">
    <text evidence="11">The sequence shown here is derived from an EMBL/GenBank/DDBJ whole genome shotgun (WGS) entry which is preliminary data.</text>
</comment>
<dbReference type="SUPFAM" id="SSF53633">
    <property type="entry name" value="Carbamate kinase-like"/>
    <property type="match status" value="1"/>
</dbReference>
<proteinExistence type="inferred from homology"/>
<dbReference type="HAMAP" id="MF_00082">
    <property type="entry name" value="ArgB"/>
    <property type="match status" value="1"/>
</dbReference>
<keyword evidence="12" id="KW-1185">Reference proteome</keyword>
<evidence type="ECO:0000256" key="9">
    <source>
        <dbReference type="HAMAP-Rule" id="MF_00082"/>
    </source>
</evidence>
<feature type="site" description="Transition state stabilizer" evidence="9">
    <location>
        <position position="216"/>
    </location>
</feature>
<dbReference type="PRINTS" id="PR00474">
    <property type="entry name" value="GLU5KINASE"/>
</dbReference>
<dbReference type="PANTHER" id="PTHR23342:SF0">
    <property type="entry name" value="N-ACETYLGLUTAMATE SYNTHASE, MITOCHONDRIAL"/>
    <property type="match status" value="1"/>
</dbReference>
<evidence type="ECO:0000256" key="4">
    <source>
        <dbReference type="ARBA" id="ARBA00022679"/>
    </source>
</evidence>
<feature type="domain" description="Aspartate/glutamate/uridylate kinase" evidence="10">
    <location>
        <begin position="3"/>
        <end position="235"/>
    </location>
</feature>
<evidence type="ECO:0000256" key="8">
    <source>
        <dbReference type="ARBA" id="ARBA00048141"/>
    </source>
</evidence>
<gene>
    <name evidence="9 11" type="primary">argB</name>
    <name evidence="11" type="ORF">J8TS2_40310</name>
</gene>
<keyword evidence="6 9" id="KW-0418">Kinase</keyword>
<feature type="binding site" evidence="9">
    <location>
        <begin position="41"/>
        <end position="42"/>
    </location>
    <ligand>
        <name>substrate</name>
    </ligand>
</feature>
<dbReference type="Proteomes" id="UP000679950">
    <property type="component" value="Unassembled WGS sequence"/>
</dbReference>
<keyword evidence="7 9" id="KW-0067">ATP-binding</keyword>
<reference evidence="11 12" key="1">
    <citation type="submission" date="2021-03" db="EMBL/GenBank/DDBJ databases">
        <title>Antimicrobial resistance genes in bacteria isolated from Japanese honey, and their potential for conferring macrolide and lincosamide resistance in the American foulbrood pathogen Paenibacillus larvae.</title>
        <authorList>
            <person name="Okamoto M."/>
            <person name="Kumagai M."/>
            <person name="Kanamori H."/>
            <person name="Takamatsu D."/>
        </authorList>
    </citation>
    <scope>NUCLEOTIDE SEQUENCE [LARGE SCALE GENOMIC DNA]</scope>
    <source>
        <strain evidence="11 12">J8TS2</strain>
    </source>
</reference>
<dbReference type="InterPro" id="IPR004662">
    <property type="entry name" value="AcgluKinase_fam"/>
</dbReference>
<keyword evidence="3 9" id="KW-0028">Amino-acid biosynthesis</keyword>
<keyword evidence="5 9" id="KW-0547">Nucleotide-binding</keyword>
<evidence type="ECO:0000313" key="12">
    <source>
        <dbReference type="Proteomes" id="UP000679950"/>
    </source>
</evidence>
<evidence type="ECO:0000259" key="10">
    <source>
        <dbReference type="Pfam" id="PF00696"/>
    </source>
</evidence>
<dbReference type="InterPro" id="IPR037528">
    <property type="entry name" value="ArgB"/>
</dbReference>
<evidence type="ECO:0000256" key="5">
    <source>
        <dbReference type="ARBA" id="ARBA00022741"/>
    </source>
</evidence>
<dbReference type="PANTHER" id="PTHR23342">
    <property type="entry name" value="N-ACETYLGLUTAMATE SYNTHASE"/>
    <property type="match status" value="1"/>
</dbReference>
<name>A0ABQ4KP44_9BACI</name>
<dbReference type="Pfam" id="PF00696">
    <property type="entry name" value="AA_kinase"/>
    <property type="match status" value="1"/>
</dbReference>
<keyword evidence="9" id="KW-0963">Cytoplasm</keyword>
<dbReference type="InterPro" id="IPR001048">
    <property type="entry name" value="Asp/Glu/Uridylate_kinase"/>
</dbReference>
<dbReference type="GO" id="GO:0016301">
    <property type="term" value="F:kinase activity"/>
    <property type="evidence" value="ECO:0007669"/>
    <property type="project" value="UniProtKB-KW"/>
</dbReference>
<comment type="function">
    <text evidence="9">Catalyzes the ATP-dependent phosphorylation of N-acetyl-L-glutamate.</text>
</comment>
<feature type="binding site" evidence="9">
    <location>
        <position position="63"/>
    </location>
    <ligand>
        <name>substrate</name>
    </ligand>
</feature>
<evidence type="ECO:0000313" key="11">
    <source>
        <dbReference type="EMBL" id="GIN59712.1"/>
    </source>
</evidence>
<comment type="pathway">
    <text evidence="1 9">Amino-acid biosynthesis; L-arginine biosynthesis; N(2)-acetyl-L-ornithine from L-glutamate: step 2/4.</text>
</comment>
<sequence length="260" mass="27990">MEKIIVIKCGGSMIDDLSEKFFMDIKEMQDQGFKPIIVHGGGPAINRLLSDLQIESEFINGLRKTTEEVMEVVEMVLSGSITNKLVRALHLNGISAIGMTGSDSGLIQAKAKDFEKLGLVGEITTINHEILLKLLSMNLVPVISPIAISENSNGYYNVNADSAAAAIAVAVNAEKILFVTDVSGILKDKQVIETVSQHEVQSLIQEGVITGGMIPKVSAALKCLEGGMDQVMIVSGKTPLYREGQFIGTTILKEQKVVSF</sequence>
<dbReference type="EC" id="2.7.2.8" evidence="9"/>
<evidence type="ECO:0000256" key="1">
    <source>
        <dbReference type="ARBA" id="ARBA00004828"/>
    </source>
</evidence>
<dbReference type="InterPro" id="IPR001057">
    <property type="entry name" value="Glu/AcGlu_kinase"/>
</dbReference>
<dbReference type="InterPro" id="IPR036393">
    <property type="entry name" value="AceGlu_kinase-like_sf"/>
</dbReference>
<comment type="similarity">
    <text evidence="9">Belongs to the acetylglutamate kinase family. ArgB subfamily.</text>
</comment>
<comment type="catalytic activity">
    <reaction evidence="8 9">
        <text>N-acetyl-L-glutamate + ATP = N-acetyl-L-glutamyl 5-phosphate + ADP</text>
        <dbReference type="Rhea" id="RHEA:14629"/>
        <dbReference type="ChEBI" id="CHEBI:30616"/>
        <dbReference type="ChEBI" id="CHEBI:44337"/>
        <dbReference type="ChEBI" id="CHEBI:57936"/>
        <dbReference type="ChEBI" id="CHEBI:456216"/>
        <dbReference type="EC" id="2.7.2.8"/>
    </reaction>
</comment>
<keyword evidence="2 9" id="KW-0055">Arginine biosynthesis</keyword>
<dbReference type="RefSeq" id="WP_158323633.1">
    <property type="nucleotide sequence ID" value="NZ_BORB01000057.1"/>
</dbReference>
<dbReference type="EMBL" id="BORB01000057">
    <property type="protein sequence ID" value="GIN59712.1"/>
    <property type="molecule type" value="Genomic_DNA"/>
</dbReference>